<dbReference type="GO" id="GO:0005655">
    <property type="term" value="C:nucleolar ribonuclease P complex"/>
    <property type="evidence" value="ECO:0007669"/>
    <property type="project" value="TreeGrafter"/>
</dbReference>
<reference evidence="3" key="1">
    <citation type="submission" date="2021-06" db="EMBL/GenBank/DDBJ databases">
        <authorList>
            <person name="Kallberg Y."/>
            <person name="Tangrot J."/>
            <person name="Rosling A."/>
        </authorList>
    </citation>
    <scope>NUCLEOTIDE SEQUENCE</scope>
    <source>
        <strain evidence="3">IN212</strain>
    </source>
</reference>
<keyword evidence="2" id="KW-1133">Transmembrane helix</keyword>
<feature type="region of interest" description="Disordered" evidence="1">
    <location>
        <begin position="196"/>
        <end position="240"/>
    </location>
</feature>
<dbReference type="PANTHER" id="PTHR14742">
    <property type="entry name" value="RIBONUCLEASE P SUBUNIT P21"/>
    <property type="match status" value="1"/>
</dbReference>
<dbReference type="AlphaFoldDB" id="A0A9N9NF27"/>
<dbReference type="InterPro" id="IPR007175">
    <property type="entry name" value="Rpr2/Snm1/Rpp21"/>
</dbReference>
<evidence type="ECO:0000313" key="3">
    <source>
        <dbReference type="EMBL" id="CAG8728672.1"/>
    </source>
</evidence>
<dbReference type="Proteomes" id="UP000789396">
    <property type="component" value="Unassembled WGS sequence"/>
</dbReference>
<dbReference type="PANTHER" id="PTHR14742:SF3">
    <property type="entry name" value="RIBONUCLEASE MRP PROTEIN SUBUNIT SNM1"/>
    <property type="match status" value="1"/>
</dbReference>
<sequence length="240" mass="27448">MNVEDTTKRLHFLWGTSHTLLPTVHGLLAFYIQKFTQCAINEDLNLADGVRRRYCAHCGSIFVPGLNTQVRLDVKKKRKRKKSKTDKEETFQGVEERNTPTKTITIKKKQRIIHFESSFSSNQTNSIATFQSDLKHANHQQRQNHKNILSYICTLCQTEARFARSSAIRNILSAGNHNQQTQVINVTTTTPISVTQTPEVSGKGSVSIQKQNFADSNKPKKKKQKTQLQQLLAEEKRKER</sequence>
<keyword evidence="4" id="KW-1185">Reference proteome</keyword>
<keyword evidence="2" id="KW-0472">Membrane</keyword>
<name>A0A9N9NF27_9GLOM</name>
<evidence type="ECO:0000256" key="1">
    <source>
        <dbReference type="SAM" id="MobiDB-lite"/>
    </source>
</evidence>
<protein>
    <submittedName>
        <fullName evidence="3">1612_t:CDS:1</fullName>
    </submittedName>
</protein>
<dbReference type="OrthoDB" id="438080at2759"/>
<comment type="caution">
    <text evidence="3">The sequence shown here is derived from an EMBL/GenBank/DDBJ whole genome shotgun (WGS) entry which is preliminary data.</text>
</comment>
<keyword evidence="2" id="KW-0812">Transmembrane</keyword>
<evidence type="ECO:0000313" key="4">
    <source>
        <dbReference type="Proteomes" id="UP000789396"/>
    </source>
</evidence>
<feature type="compositionally biased region" description="Polar residues" evidence="1">
    <location>
        <begin position="204"/>
        <end position="215"/>
    </location>
</feature>
<evidence type="ECO:0000256" key="2">
    <source>
        <dbReference type="SAM" id="Phobius"/>
    </source>
</evidence>
<dbReference type="GO" id="GO:0008033">
    <property type="term" value="P:tRNA processing"/>
    <property type="evidence" value="ECO:0007669"/>
    <property type="project" value="TreeGrafter"/>
</dbReference>
<gene>
    <name evidence="3" type="ORF">RFULGI_LOCUS11963</name>
</gene>
<accession>A0A9N9NF27</accession>
<proteinExistence type="predicted"/>
<feature type="region of interest" description="Disordered" evidence="1">
    <location>
        <begin position="77"/>
        <end position="98"/>
    </location>
</feature>
<feature type="compositionally biased region" description="Basic and acidic residues" evidence="1">
    <location>
        <begin position="85"/>
        <end position="98"/>
    </location>
</feature>
<organism evidence="3 4">
    <name type="scientific">Racocetra fulgida</name>
    <dbReference type="NCBI Taxonomy" id="60492"/>
    <lineage>
        <taxon>Eukaryota</taxon>
        <taxon>Fungi</taxon>
        <taxon>Fungi incertae sedis</taxon>
        <taxon>Mucoromycota</taxon>
        <taxon>Glomeromycotina</taxon>
        <taxon>Glomeromycetes</taxon>
        <taxon>Diversisporales</taxon>
        <taxon>Gigasporaceae</taxon>
        <taxon>Racocetra</taxon>
    </lineage>
</organism>
<dbReference type="Pfam" id="PF04032">
    <property type="entry name" value="Rpr2"/>
    <property type="match status" value="1"/>
</dbReference>
<dbReference type="EMBL" id="CAJVPZ010027539">
    <property type="protein sequence ID" value="CAG8728672.1"/>
    <property type="molecule type" value="Genomic_DNA"/>
</dbReference>
<feature type="transmembrane region" description="Helical" evidence="2">
    <location>
        <begin position="12"/>
        <end position="32"/>
    </location>
</feature>